<dbReference type="GO" id="GO:0022627">
    <property type="term" value="C:cytosolic small ribosomal subunit"/>
    <property type="evidence" value="ECO:0007669"/>
    <property type="project" value="UniProtKB-ARBA"/>
</dbReference>
<dbReference type="PROSITE" id="PS00529">
    <property type="entry name" value="RIBOSOMAL_S24E"/>
    <property type="match status" value="1"/>
</dbReference>
<evidence type="ECO:0000256" key="3">
    <source>
        <dbReference type="ARBA" id="ARBA00009680"/>
    </source>
</evidence>
<keyword evidence="5" id="KW-0694">RNA-binding</keyword>
<proteinExistence type="inferred from homology"/>
<reference evidence="12" key="1">
    <citation type="submission" date="2012-07" db="EMBL/GenBank/DDBJ databases">
        <title>Genome of the Chinese tree shrew, a rising model animal genetically related to primates.</title>
        <authorList>
            <person name="Zhang G."/>
            <person name="Fan Y."/>
            <person name="Yao Y."/>
            <person name="Huang Z."/>
        </authorList>
    </citation>
    <scope>NUCLEOTIDE SEQUENCE [LARGE SCALE GENOMIC DNA]</scope>
</reference>
<organism evidence="11 12">
    <name type="scientific">Tupaia chinensis</name>
    <name type="common">Chinese tree shrew</name>
    <name type="synonym">Tupaia belangeri chinensis</name>
    <dbReference type="NCBI Taxonomy" id="246437"/>
    <lineage>
        <taxon>Eukaryota</taxon>
        <taxon>Metazoa</taxon>
        <taxon>Chordata</taxon>
        <taxon>Craniata</taxon>
        <taxon>Vertebrata</taxon>
        <taxon>Euteleostomi</taxon>
        <taxon>Mammalia</taxon>
        <taxon>Eutheria</taxon>
        <taxon>Euarchontoglires</taxon>
        <taxon>Scandentia</taxon>
        <taxon>Tupaiidae</taxon>
        <taxon>Tupaia</taxon>
    </lineage>
</organism>
<dbReference type="PANTHER" id="PTHR10496">
    <property type="entry name" value="40S RIBOSOMAL PROTEIN S24"/>
    <property type="match status" value="1"/>
</dbReference>
<evidence type="ECO:0000256" key="5">
    <source>
        <dbReference type="ARBA" id="ARBA00022730"/>
    </source>
</evidence>
<keyword evidence="5" id="KW-0699">rRNA-binding</keyword>
<dbReference type="GO" id="GO:0008097">
    <property type="term" value="F:5S rRNA binding"/>
    <property type="evidence" value="ECO:0007669"/>
    <property type="project" value="InterPro"/>
</dbReference>
<feature type="domain" description="Large ribosomal subunit protein uL18 C-terminal eukaryotes" evidence="10">
    <location>
        <begin position="232"/>
        <end position="274"/>
    </location>
</feature>
<gene>
    <name evidence="11" type="ORF">TREES_T100003156</name>
</gene>
<feature type="compositionally biased region" description="Basic residues" evidence="9">
    <location>
        <begin position="79"/>
        <end position="97"/>
    </location>
</feature>
<evidence type="ECO:0000256" key="7">
    <source>
        <dbReference type="ARBA" id="ARBA00023274"/>
    </source>
</evidence>
<dbReference type="Pfam" id="PF01282">
    <property type="entry name" value="Ribosomal_S24e"/>
    <property type="match status" value="1"/>
</dbReference>
<dbReference type="InterPro" id="IPR018098">
    <property type="entry name" value="Ribosomal_eS24_CS"/>
</dbReference>
<comment type="subcellular location">
    <subcellularLocation>
        <location evidence="1">Cytoplasm</location>
    </subcellularLocation>
</comment>
<evidence type="ECO:0000256" key="9">
    <source>
        <dbReference type="SAM" id="MobiDB-lite"/>
    </source>
</evidence>
<dbReference type="EMBL" id="KB320830">
    <property type="protein sequence ID" value="ELW62282.1"/>
    <property type="molecule type" value="Genomic_DNA"/>
</dbReference>
<dbReference type="InterPro" id="IPR053709">
    <property type="entry name" value="eRP_eS24_sf"/>
</dbReference>
<dbReference type="Pfam" id="PF14204">
    <property type="entry name" value="Ribosomal_L18_c"/>
    <property type="match status" value="1"/>
</dbReference>
<dbReference type="Proteomes" id="UP000011518">
    <property type="component" value="Unassembled WGS sequence"/>
</dbReference>
<dbReference type="STRING" id="246437.L9KMB5"/>
<protein>
    <recommendedName>
        <fullName evidence="8">40S ribosomal protein S24</fullName>
    </recommendedName>
</protein>
<evidence type="ECO:0000256" key="1">
    <source>
        <dbReference type="ARBA" id="ARBA00004496"/>
    </source>
</evidence>
<feature type="region of interest" description="Disordered" evidence="9">
    <location>
        <begin position="243"/>
        <end position="274"/>
    </location>
</feature>
<evidence type="ECO:0000256" key="6">
    <source>
        <dbReference type="ARBA" id="ARBA00022980"/>
    </source>
</evidence>
<keyword evidence="12" id="KW-1185">Reference proteome</keyword>
<accession>L9KMB5</accession>
<keyword evidence="7" id="KW-0687">Ribonucleoprotein</keyword>
<dbReference type="InterPro" id="IPR001976">
    <property type="entry name" value="Ribosomal_eS24"/>
</dbReference>
<dbReference type="GO" id="GO:0003735">
    <property type="term" value="F:structural constituent of ribosome"/>
    <property type="evidence" value="ECO:0007669"/>
    <property type="project" value="InterPro"/>
</dbReference>
<feature type="region of interest" description="Disordered" evidence="9">
    <location>
        <begin position="78"/>
        <end position="103"/>
    </location>
</feature>
<evidence type="ECO:0000259" key="10">
    <source>
        <dbReference type="Pfam" id="PF14204"/>
    </source>
</evidence>
<evidence type="ECO:0000256" key="8">
    <source>
        <dbReference type="RuleBase" id="RU004383"/>
    </source>
</evidence>
<dbReference type="AlphaFoldDB" id="L9KMB5"/>
<evidence type="ECO:0000313" key="11">
    <source>
        <dbReference type="EMBL" id="ELW62282.1"/>
    </source>
</evidence>
<dbReference type="InParanoid" id="L9KMB5"/>
<comment type="similarity">
    <text evidence="3 8">Belongs to the eukaryotic ribosomal protein eS24 family.</text>
</comment>
<sequence length="274" mass="31701">MVIDVFHPGRATVPKTEIQEKLAKLYKTTPDVIFVFGFRTHFGGGKTTGFGMIYDSLDYVKKNEPKHRLAKHGLYERKKMSRKQRKEHKNRMKKVRGTAKTNVGTGKKLGMEKICDSQVEVIGDEYNVGSIMDNLVPSPTIWIQALSERSRAMKFLGAQKGAVDGNLSIPHRTKQLPSYDSESKEFNAEVHEKHIMGQNVADCMRYLMEEDEDIYEKQLSQYVKNNLTPDMMEEMYKKAHTAIQENTVYKKKPKKEDKKKRWNHPKMSLVQKKD</sequence>
<dbReference type="Gene3D" id="3.30.420.100">
    <property type="match status" value="1"/>
</dbReference>
<dbReference type="Gene3D" id="3.30.70.3370">
    <property type="match status" value="1"/>
</dbReference>
<keyword evidence="6 11" id="KW-0689">Ribosomal protein</keyword>
<dbReference type="SUPFAM" id="SSF53137">
    <property type="entry name" value="Translational machinery components"/>
    <property type="match status" value="1"/>
</dbReference>
<dbReference type="InterPro" id="IPR005485">
    <property type="entry name" value="Rbsml_uL18_euk_arch"/>
</dbReference>
<dbReference type="SUPFAM" id="SSF54189">
    <property type="entry name" value="Ribosomal proteins S24e, L23 and L15e"/>
    <property type="match status" value="1"/>
</dbReference>
<name>L9KMB5_TUPCH</name>
<feature type="compositionally biased region" description="Basic residues" evidence="9">
    <location>
        <begin position="249"/>
        <end position="264"/>
    </location>
</feature>
<keyword evidence="4" id="KW-0963">Cytoplasm</keyword>
<evidence type="ECO:0000256" key="4">
    <source>
        <dbReference type="ARBA" id="ARBA00022490"/>
    </source>
</evidence>
<evidence type="ECO:0000256" key="2">
    <source>
        <dbReference type="ARBA" id="ARBA00007116"/>
    </source>
</evidence>
<dbReference type="GO" id="GO:0006412">
    <property type="term" value="P:translation"/>
    <property type="evidence" value="ECO:0007669"/>
    <property type="project" value="InterPro"/>
</dbReference>
<reference evidence="12" key="2">
    <citation type="journal article" date="2013" name="Nat. Commun.">
        <title>Genome of the Chinese tree shrew.</title>
        <authorList>
            <person name="Fan Y."/>
            <person name="Huang Z.Y."/>
            <person name="Cao C.C."/>
            <person name="Chen C.S."/>
            <person name="Chen Y.X."/>
            <person name="Fan D.D."/>
            <person name="He J."/>
            <person name="Hou H.L."/>
            <person name="Hu L."/>
            <person name="Hu X.T."/>
            <person name="Jiang X.T."/>
            <person name="Lai R."/>
            <person name="Lang Y.S."/>
            <person name="Liang B."/>
            <person name="Liao S.G."/>
            <person name="Mu D."/>
            <person name="Ma Y.Y."/>
            <person name="Niu Y.Y."/>
            <person name="Sun X.Q."/>
            <person name="Xia J.Q."/>
            <person name="Xiao J."/>
            <person name="Xiong Z.Q."/>
            <person name="Xu L."/>
            <person name="Yang L."/>
            <person name="Zhang Y."/>
            <person name="Zhao W."/>
            <person name="Zhao X.D."/>
            <person name="Zheng Y.T."/>
            <person name="Zhou J.M."/>
            <person name="Zhu Y.B."/>
            <person name="Zhang G.J."/>
            <person name="Wang J."/>
            <person name="Yao Y.G."/>
        </authorList>
    </citation>
    <scope>NUCLEOTIDE SEQUENCE [LARGE SCALE GENOMIC DNA]</scope>
</reference>
<dbReference type="PRINTS" id="PR00058">
    <property type="entry name" value="RIBOSOMALL5"/>
</dbReference>
<dbReference type="InterPro" id="IPR025607">
    <property type="entry name" value="Ribosomal_uL18_C_euk"/>
</dbReference>
<dbReference type="FunFam" id="3.30.70.3370:FF:000001">
    <property type="entry name" value="40S ribosomal protein S24"/>
    <property type="match status" value="1"/>
</dbReference>
<dbReference type="InterPro" id="IPR012678">
    <property type="entry name" value="Ribosomal_uL23/eL15/eS24_sf"/>
</dbReference>
<evidence type="ECO:0000313" key="12">
    <source>
        <dbReference type="Proteomes" id="UP000011518"/>
    </source>
</evidence>
<comment type="similarity">
    <text evidence="2">Belongs to the universal ribosomal protein uL18 family.</text>
</comment>